<evidence type="ECO:0000313" key="2">
    <source>
        <dbReference type="Proteomes" id="UP000324222"/>
    </source>
</evidence>
<organism evidence="1 2">
    <name type="scientific">Portunus trituberculatus</name>
    <name type="common">Swimming crab</name>
    <name type="synonym">Neptunus trituberculatus</name>
    <dbReference type="NCBI Taxonomy" id="210409"/>
    <lineage>
        <taxon>Eukaryota</taxon>
        <taxon>Metazoa</taxon>
        <taxon>Ecdysozoa</taxon>
        <taxon>Arthropoda</taxon>
        <taxon>Crustacea</taxon>
        <taxon>Multicrustacea</taxon>
        <taxon>Malacostraca</taxon>
        <taxon>Eumalacostraca</taxon>
        <taxon>Eucarida</taxon>
        <taxon>Decapoda</taxon>
        <taxon>Pleocyemata</taxon>
        <taxon>Brachyura</taxon>
        <taxon>Eubrachyura</taxon>
        <taxon>Portunoidea</taxon>
        <taxon>Portunidae</taxon>
        <taxon>Portuninae</taxon>
        <taxon>Portunus</taxon>
    </lineage>
</organism>
<comment type="caution">
    <text evidence="1">The sequence shown here is derived from an EMBL/GenBank/DDBJ whole genome shotgun (WGS) entry which is preliminary data.</text>
</comment>
<dbReference type="AlphaFoldDB" id="A0A5B7DGL9"/>
<accession>A0A5B7DGL9</accession>
<sequence>MQYMFILPGIAQEIDYDIIHTASLSLTSPTEGKVICSVGRIALSGMSSLKSSAILRSLVSPEVYSEVQAGAIGGQFLLTSPDPGVVDPGQEGLAGFRLRQLLQHRQKGLLCPFEVHAPPGKETTVPLHRNTTTPARAATQLIAGKH</sequence>
<reference evidence="1 2" key="1">
    <citation type="submission" date="2019-05" db="EMBL/GenBank/DDBJ databases">
        <title>Another draft genome of Portunus trituberculatus and its Hox gene families provides insights of decapod evolution.</title>
        <authorList>
            <person name="Jeong J.-H."/>
            <person name="Song I."/>
            <person name="Kim S."/>
            <person name="Choi T."/>
            <person name="Kim D."/>
            <person name="Ryu S."/>
            <person name="Kim W."/>
        </authorList>
    </citation>
    <scope>NUCLEOTIDE SEQUENCE [LARGE SCALE GENOMIC DNA]</scope>
    <source>
        <tissue evidence="1">Muscle</tissue>
    </source>
</reference>
<gene>
    <name evidence="1" type="ORF">E2C01_013286</name>
</gene>
<dbReference type="EMBL" id="VSRR010000862">
    <property type="protein sequence ID" value="MPC20344.1"/>
    <property type="molecule type" value="Genomic_DNA"/>
</dbReference>
<dbReference type="Proteomes" id="UP000324222">
    <property type="component" value="Unassembled WGS sequence"/>
</dbReference>
<keyword evidence="2" id="KW-1185">Reference proteome</keyword>
<name>A0A5B7DGL9_PORTR</name>
<proteinExistence type="predicted"/>
<protein>
    <submittedName>
        <fullName evidence="1">Uncharacterized protein</fullName>
    </submittedName>
</protein>
<evidence type="ECO:0000313" key="1">
    <source>
        <dbReference type="EMBL" id="MPC20344.1"/>
    </source>
</evidence>